<sequence>MSAVGTIRTWAYVLGAGRAQARARAPGYRSCMRSRRPSVWRVCGLSGSGVSGIVPTNAYPCLPSGPRTSSSARTTTRCTRTSYMRSERLLWPAYATTHVRVARQAEIEATIVAWTRARSAEETGARMHKCAIPVGRVVTVRGPAGRCARCGAGRVGAAGQCGRVKMRETFPVLEGRALKPPRSPRAYGGFVLNLASWCKLESATLDDEICSSRRCQRFPWVTAASEGVMSWYNARRILVSLRSFPAFISVWTSRCSCTVSTSWNSHLYNRRIAL</sequence>
<evidence type="ECO:0000313" key="1">
    <source>
        <dbReference type="EMBL" id="KAJ7215922.1"/>
    </source>
</evidence>
<comment type="caution">
    <text evidence="1">The sequence shown here is derived from an EMBL/GenBank/DDBJ whole genome shotgun (WGS) entry which is preliminary data.</text>
</comment>
<dbReference type="InterPro" id="IPR023606">
    <property type="entry name" value="CoA-Trfase_III_dom_1_sf"/>
</dbReference>
<reference evidence="1" key="1">
    <citation type="submission" date="2023-03" db="EMBL/GenBank/DDBJ databases">
        <title>Massive genome expansion in bonnet fungi (Mycena s.s.) driven by repeated elements and novel gene families across ecological guilds.</title>
        <authorList>
            <consortium name="Lawrence Berkeley National Laboratory"/>
            <person name="Harder C.B."/>
            <person name="Miyauchi S."/>
            <person name="Viragh M."/>
            <person name="Kuo A."/>
            <person name="Thoen E."/>
            <person name="Andreopoulos B."/>
            <person name="Lu D."/>
            <person name="Skrede I."/>
            <person name="Drula E."/>
            <person name="Henrissat B."/>
            <person name="Morin E."/>
            <person name="Kohler A."/>
            <person name="Barry K."/>
            <person name="LaButti K."/>
            <person name="Morin E."/>
            <person name="Salamov A."/>
            <person name="Lipzen A."/>
            <person name="Mereny Z."/>
            <person name="Hegedus B."/>
            <person name="Baldrian P."/>
            <person name="Stursova M."/>
            <person name="Weitz H."/>
            <person name="Taylor A."/>
            <person name="Grigoriev I.V."/>
            <person name="Nagy L.G."/>
            <person name="Martin F."/>
            <person name="Kauserud H."/>
        </authorList>
    </citation>
    <scope>NUCLEOTIDE SEQUENCE</scope>
    <source>
        <strain evidence="1">9144</strain>
    </source>
</reference>
<proteinExistence type="predicted"/>
<evidence type="ECO:0000313" key="2">
    <source>
        <dbReference type="Proteomes" id="UP001219525"/>
    </source>
</evidence>
<dbReference type="SUPFAM" id="SSF89796">
    <property type="entry name" value="CoA-transferase family III (CaiB/BaiF)"/>
    <property type="match status" value="1"/>
</dbReference>
<organism evidence="1 2">
    <name type="scientific">Mycena pura</name>
    <dbReference type="NCBI Taxonomy" id="153505"/>
    <lineage>
        <taxon>Eukaryota</taxon>
        <taxon>Fungi</taxon>
        <taxon>Dikarya</taxon>
        <taxon>Basidiomycota</taxon>
        <taxon>Agaricomycotina</taxon>
        <taxon>Agaricomycetes</taxon>
        <taxon>Agaricomycetidae</taxon>
        <taxon>Agaricales</taxon>
        <taxon>Marasmiineae</taxon>
        <taxon>Mycenaceae</taxon>
        <taxon>Mycena</taxon>
    </lineage>
</organism>
<dbReference type="Proteomes" id="UP001219525">
    <property type="component" value="Unassembled WGS sequence"/>
</dbReference>
<name>A0AAD6VKW0_9AGAR</name>
<gene>
    <name evidence="1" type="ORF">GGX14DRAFT_606882</name>
</gene>
<dbReference type="AlphaFoldDB" id="A0AAD6VKW0"/>
<accession>A0AAD6VKW0</accession>
<protein>
    <submittedName>
        <fullName evidence="1">Uncharacterized protein</fullName>
    </submittedName>
</protein>
<dbReference type="Gene3D" id="3.30.1540.10">
    <property type="entry name" value="formyl-coa transferase, domain 3"/>
    <property type="match status" value="1"/>
</dbReference>
<keyword evidence="2" id="KW-1185">Reference proteome</keyword>
<dbReference type="InterPro" id="IPR044855">
    <property type="entry name" value="CoA-Trfase_III_dom3_sf"/>
</dbReference>
<dbReference type="EMBL" id="JARJCW010000016">
    <property type="protein sequence ID" value="KAJ7215922.1"/>
    <property type="molecule type" value="Genomic_DNA"/>
</dbReference>